<evidence type="ECO:0000256" key="1">
    <source>
        <dbReference type="SAM" id="MobiDB-lite"/>
    </source>
</evidence>
<name>A0A9P0ZB49_CUSEU</name>
<protein>
    <recommendedName>
        <fullName evidence="2">Transposase (putative) gypsy type domain-containing protein</fullName>
    </recommendedName>
</protein>
<evidence type="ECO:0000259" key="2">
    <source>
        <dbReference type="Pfam" id="PF04195"/>
    </source>
</evidence>
<dbReference type="AlphaFoldDB" id="A0A9P0ZB49"/>
<feature type="region of interest" description="Disordered" evidence="1">
    <location>
        <begin position="262"/>
        <end position="293"/>
    </location>
</feature>
<gene>
    <name evidence="3" type="ORF">CEURO_LOCUS12508</name>
</gene>
<dbReference type="OrthoDB" id="1752359at2759"/>
<feature type="compositionally biased region" description="Basic and acidic residues" evidence="1">
    <location>
        <begin position="262"/>
        <end position="273"/>
    </location>
</feature>
<dbReference type="InterPro" id="IPR007321">
    <property type="entry name" value="Transposase_28"/>
</dbReference>
<dbReference type="Proteomes" id="UP001152484">
    <property type="component" value="Unassembled WGS sequence"/>
</dbReference>
<feature type="domain" description="Transposase (putative) gypsy type" evidence="2">
    <location>
        <begin position="62"/>
        <end position="123"/>
    </location>
</feature>
<accession>A0A9P0ZB49</accession>
<proteinExistence type="predicted"/>
<dbReference type="PANTHER" id="PTHR31099:SF49">
    <property type="entry name" value="MYOSIN HEAVY CHAIN-LIKE PROTEIN"/>
    <property type="match status" value="1"/>
</dbReference>
<evidence type="ECO:0000313" key="4">
    <source>
        <dbReference type="Proteomes" id="UP001152484"/>
    </source>
</evidence>
<evidence type="ECO:0000313" key="3">
    <source>
        <dbReference type="EMBL" id="CAH9093942.1"/>
    </source>
</evidence>
<comment type="caution">
    <text evidence="3">The sequence shown here is derived from an EMBL/GenBank/DDBJ whole genome shotgun (WGS) entry which is preliminary data.</text>
</comment>
<reference evidence="3" key="1">
    <citation type="submission" date="2022-07" db="EMBL/GenBank/DDBJ databases">
        <authorList>
            <person name="Macas J."/>
            <person name="Novak P."/>
            <person name="Neumann P."/>
        </authorList>
    </citation>
    <scope>NUCLEOTIDE SEQUENCE</scope>
</reference>
<dbReference type="Pfam" id="PF04195">
    <property type="entry name" value="Transposase_28"/>
    <property type="match status" value="1"/>
</dbReference>
<dbReference type="PANTHER" id="PTHR31099">
    <property type="entry name" value="OS06G0165300 PROTEIN"/>
    <property type="match status" value="1"/>
</dbReference>
<organism evidence="3 4">
    <name type="scientific">Cuscuta europaea</name>
    <name type="common">European dodder</name>
    <dbReference type="NCBI Taxonomy" id="41803"/>
    <lineage>
        <taxon>Eukaryota</taxon>
        <taxon>Viridiplantae</taxon>
        <taxon>Streptophyta</taxon>
        <taxon>Embryophyta</taxon>
        <taxon>Tracheophyta</taxon>
        <taxon>Spermatophyta</taxon>
        <taxon>Magnoliopsida</taxon>
        <taxon>eudicotyledons</taxon>
        <taxon>Gunneridae</taxon>
        <taxon>Pentapetalae</taxon>
        <taxon>asterids</taxon>
        <taxon>lamiids</taxon>
        <taxon>Solanales</taxon>
        <taxon>Convolvulaceae</taxon>
        <taxon>Cuscuteae</taxon>
        <taxon>Cuscuta</taxon>
        <taxon>Cuscuta subgen. Cuscuta</taxon>
    </lineage>
</organism>
<sequence>MGLPEGYSFLNTTALEVKNKATRGEMMALQFLVGPSAQVVEPKPNDVLLRAPEGCFAVHLLSVELGLRFPLHPFVLEYLRFVKLAPCQLTPNSHSYLAGFLSLCLSRRVPPTLEQFFLSFNLCRGGHSNAGGYGNLQQLPMFKIFDEVPSSHKGWKDKFCYIRLAENPFSAPLGDRFRRHLKAEGYALEKNGRVLSKKPEGSDKHVSIKGATLSSELYKLGFRQYRLMGEKKEGYPTIDRVYESAEGPDMDARNLVKLKRQLAREEQKKEAPHSRGRSMRYSLRRERPKRSRR</sequence>
<keyword evidence="4" id="KW-1185">Reference proteome</keyword>
<dbReference type="EMBL" id="CAMAPE010000031">
    <property type="protein sequence ID" value="CAH9093942.1"/>
    <property type="molecule type" value="Genomic_DNA"/>
</dbReference>